<sequence length="86" mass="9773">MKIFYAPADSILDLVNEEAIIADTACCEDWFWAVDAIALLHEIPYSEARKAIVDRYRNQRVLSLYGICKAIVDGTMRICYLAESAR</sequence>
<name>A0A9Q5ZEK4_NOSLI</name>
<protein>
    <submittedName>
        <fullName evidence="1">Uncharacterized protein</fullName>
    </submittedName>
</protein>
<proteinExistence type="predicted"/>
<organism evidence="1 2">
    <name type="scientific">Nostoc linckia z8</name>
    <dbReference type="NCBI Taxonomy" id="1628746"/>
    <lineage>
        <taxon>Bacteria</taxon>
        <taxon>Bacillati</taxon>
        <taxon>Cyanobacteriota</taxon>
        <taxon>Cyanophyceae</taxon>
        <taxon>Nostocales</taxon>
        <taxon>Nostocaceae</taxon>
        <taxon>Nostoc</taxon>
    </lineage>
</organism>
<dbReference type="EMBL" id="LAHD01000016">
    <property type="protein sequence ID" value="PHK05320.1"/>
    <property type="molecule type" value="Genomic_DNA"/>
</dbReference>
<dbReference type="Proteomes" id="UP000222310">
    <property type="component" value="Unassembled WGS sequence"/>
</dbReference>
<comment type="caution">
    <text evidence="1">The sequence shown here is derived from an EMBL/GenBank/DDBJ whole genome shotgun (WGS) entry which is preliminary data.</text>
</comment>
<evidence type="ECO:0000313" key="1">
    <source>
        <dbReference type="EMBL" id="PHK05320.1"/>
    </source>
</evidence>
<accession>A0A9Q5ZEK4</accession>
<dbReference type="AlphaFoldDB" id="A0A9Q5ZEK4"/>
<reference evidence="1 2" key="1">
    <citation type="submission" date="2015-02" db="EMBL/GenBank/DDBJ databases">
        <title>Nostoc linckia genome annotation.</title>
        <authorList>
            <person name="Zhou Z."/>
        </authorList>
    </citation>
    <scope>NUCLEOTIDE SEQUENCE [LARGE SCALE GENOMIC DNA]</scope>
    <source>
        <strain evidence="2">z8</strain>
    </source>
</reference>
<evidence type="ECO:0000313" key="2">
    <source>
        <dbReference type="Proteomes" id="UP000222310"/>
    </source>
</evidence>
<gene>
    <name evidence="1" type="ORF">VF08_08035</name>
</gene>